<dbReference type="AlphaFoldDB" id="A0A7S3KXU3"/>
<reference evidence="2" key="1">
    <citation type="submission" date="2021-01" db="EMBL/GenBank/DDBJ databases">
        <authorList>
            <person name="Corre E."/>
            <person name="Pelletier E."/>
            <person name="Niang G."/>
            <person name="Scheremetjew M."/>
            <person name="Finn R."/>
            <person name="Kale V."/>
            <person name="Holt S."/>
            <person name="Cochrane G."/>
            <person name="Meng A."/>
            <person name="Brown T."/>
            <person name="Cohen L."/>
        </authorList>
    </citation>
    <scope>NUCLEOTIDE SEQUENCE</scope>
    <source>
        <strain evidence="2">CCMP127</strain>
    </source>
</reference>
<evidence type="ECO:0000313" key="2">
    <source>
        <dbReference type="EMBL" id="CAE0404394.1"/>
    </source>
</evidence>
<organism evidence="2">
    <name type="scientific">Amphora coffeiformis</name>
    <dbReference type="NCBI Taxonomy" id="265554"/>
    <lineage>
        <taxon>Eukaryota</taxon>
        <taxon>Sar</taxon>
        <taxon>Stramenopiles</taxon>
        <taxon>Ochrophyta</taxon>
        <taxon>Bacillariophyta</taxon>
        <taxon>Bacillariophyceae</taxon>
        <taxon>Bacillariophycidae</taxon>
        <taxon>Thalassiophysales</taxon>
        <taxon>Catenulaceae</taxon>
        <taxon>Amphora</taxon>
    </lineage>
</organism>
<feature type="compositionally biased region" description="Polar residues" evidence="1">
    <location>
        <begin position="147"/>
        <end position="159"/>
    </location>
</feature>
<dbReference type="Gene3D" id="1.20.58.80">
    <property type="entry name" value="Phosphotransferase system, lactose/cellobiose-type IIA subunit"/>
    <property type="match status" value="1"/>
</dbReference>
<sequence length="528" mass="59474">MTQQRVGRPSDERRERLKQALSVPVVSNFFPIERYYDAATTAYDGFQEVCNDPKRLDEAYVYGKRYCLFCLDAIPKHNYYKLPKNKALRDKHNRQVNKVIVQLEEVAQQMDVQEIRLQKEREVQAKREAEERARREQLKYEELMQRAQMQQRIPSQSRPGESVADSAMSKLEKLKFDLSTTQEGTGRVNSAASSSLQRIRRDPSGEEPSTIRTSRYHLPSDDDEDDELLPPPLPPPGHNGLLPGATQPPAYDQVVSTQRNGRYRPGSLMNQSIGIVTTEIPAKRRERIPMAKLQEMYRNDYNRYQQAGSITVTPLGTYQGRNSSSTNGCTVISALVAAAHLTSRPAPVSDAEINGIIDIQCGPILRKIRGKLGLGGHALIIPSDVHDQLVDDKILHQEYFIGAAGGNVMDPNHMGEFLKLVVRGEDGKSEFSKSAATFFFREHVISIVKTPIGQGQCCFDLIDSLPTSGGLGSRTRCKDVNSLQVLMRWYTSRKFSSSDCSHIDRNEWNDAMADVDPRVFQGFVWAVK</sequence>
<gene>
    <name evidence="2" type="ORF">ACOF00016_LOCUS2530</name>
</gene>
<feature type="region of interest" description="Disordered" evidence="1">
    <location>
        <begin position="178"/>
        <end position="249"/>
    </location>
</feature>
<feature type="compositionally biased region" description="Polar residues" evidence="1">
    <location>
        <begin position="178"/>
        <end position="197"/>
    </location>
</feature>
<accession>A0A7S3KXU3</accession>
<protein>
    <submittedName>
        <fullName evidence="2">Uncharacterized protein</fullName>
    </submittedName>
</protein>
<feature type="region of interest" description="Disordered" evidence="1">
    <location>
        <begin position="146"/>
        <end position="166"/>
    </location>
</feature>
<dbReference type="EMBL" id="HBIM01002898">
    <property type="protein sequence ID" value="CAE0404394.1"/>
    <property type="molecule type" value="Transcribed_RNA"/>
</dbReference>
<proteinExistence type="predicted"/>
<name>A0A7S3KXU3_9STRA</name>
<evidence type="ECO:0000256" key="1">
    <source>
        <dbReference type="SAM" id="MobiDB-lite"/>
    </source>
</evidence>